<evidence type="ECO:0000256" key="1">
    <source>
        <dbReference type="SAM" id="MobiDB-lite"/>
    </source>
</evidence>
<comment type="caution">
    <text evidence="2">The sequence shown here is derived from an EMBL/GenBank/DDBJ whole genome shotgun (WGS) entry which is preliminary data.</text>
</comment>
<gene>
    <name evidence="2" type="ORF">QYF61_018860</name>
</gene>
<evidence type="ECO:0000313" key="2">
    <source>
        <dbReference type="EMBL" id="KAK4831730.1"/>
    </source>
</evidence>
<dbReference type="AlphaFoldDB" id="A0AAN7PK60"/>
<feature type="compositionally biased region" description="Low complexity" evidence="1">
    <location>
        <begin position="98"/>
        <end position="109"/>
    </location>
</feature>
<feature type="compositionally biased region" description="Polar residues" evidence="1">
    <location>
        <begin position="74"/>
        <end position="87"/>
    </location>
</feature>
<reference evidence="2 3" key="1">
    <citation type="journal article" date="2023" name="J. Hered.">
        <title>Chromosome-level genome of the wood stork (Mycteria americana) provides insight into avian chromosome evolution.</title>
        <authorList>
            <person name="Flamio R. Jr."/>
            <person name="Ramstad K.M."/>
        </authorList>
    </citation>
    <scope>NUCLEOTIDE SEQUENCE [LARGE SCALE GENOMIC DNA]</scope>
    <source>
        <strain evidence="2">JAX WOST 10</strain>
    </source>
</reference>
<sequence>MLCSDIVQSLSLGILKTCLDKVLSSLLFMVHIVGCRKDCQLPGAECQETRGIPTGLASHGPLHGPQPGSRAGQEGSQGQPQTPSGTSVGMGKSAFGLGPAQQGQGPAVVELGSDTPTASLGQGLADLG</sequence>
<name>A0AAN7PK60_MYCAM</name>
<dbReference type="Proteomes" id="UP001333110">
    <property type="component" value="Unassembled WGS sequence"/>
</dbReference>
<proteinExistence type="predicted"/>
<accession>A0AAN7PK60</accession>
<keyword evidence="3" id="KW-1185">Reference proteome</keyword>
<protein>
    <submittedName>
        <fullName evidence="2">Uncharacterized protein</fullName>
    </submittedName>
</protein>
<evidence type="ECO:0000313" key="3">
    <source>
        <dbReference type="Proteomes" id="UP001333110"/>
    </source>
</evidence>
<feature type="region of interest" description="Disordered" evidence="1">
    <location>
        <begin position="50"/>
        <end position="128"/>
    </location>
</feature>
<organism evidence="2 3">
    <name type="scientific">Mycteria americana</name>
    <name type="common">Wood stork</name>
    <dbReference type="NCBI Taxonomy" id="33587"/>
    <lineage>
        <taxon>Eukaryota</taxon>
        <taxon>Metazoa</taxon>
        <taxon>Chordata</taxon>
        <taxon>Craniata</taxon>
        <taxon>Vertebrata</taxon>
        <taxon>Euteleostomi</taxon>
        <taxon>Archelosauria</taxon>
        <taxon>Archosauria</taxon>
        <taxon>Dinosauria</taxon>
        <taxon>Saurischia</taxon>
        <taxon>Theropoda</taxon>
        <taxon>Coelurosauria</taxon>
        <taxon>Aves</taxon>
        <taxon>Neognathae</taxon>
        <taxon>Neoaves</taxon>
        <taxon>Aequornithes</taxon>
        <taxon>Ciconiiformes</taxon>
        <taxon>Ciconiidae</taxon>
        <taxon>Mycteria</taxon>
    </lineage>
</organism>
<dbReference type="EMBL" id="JAUNZN010000001">
    <property type="protein sequence ID" value="KAK4831730.1"/>
    <property type="molecule type" value="Genomic_DNA"/>
</dbReference>